<dbReference type="PROSITE" id="PS50122">
    <property type="entry name" value="CHEB"/>
    <property type="match status" value="1"/>
</dbReference>
<feature type="active site" evidence="3">
    <location>
        <position position="68"/>
    </location>
</feature>
<dbReference type="InterPro" id="IPR022642">
    <property type="entry name" value="CheR_C"/>
</dbReference>
<sequence>MIKKAAPKASTRKPRLKKGTGVVKLHSLPAKAFPIVGVGASAGGLEAFQDLLKHLPADTGMGFVLVQHLDPQHESALAHLLRRSTTMPLHEVTQGLRVEPNNIYIIPPNVLMAISGGVLTLTPRGKVRGPARSIDCFFEALAHDQRENAIGVVLSGTAMDGTLGLETIKTEGGLTFAQDGSAKYASMPRSAIAAGFVDFILSPEAIAGELARIARHPFVRDSSAMLPLSQARPLPAEAERESDQSQTPNTPLASGGHGTPRTDSRRAKTEAAQPAETDGQDDFRNVLLLLRNHCGVDFALYKSSTIQRRVTRRLVLNRHETLAEYSVFLKGNAKELDALYSDVLISVTSFFRNPEAFEVLRHKIFPKLLAQARRDGPLRIWVLGCSTGQEAYSLAMTFAEAAAEAPHPQKLQIFATDLNEALLDKARAGLYAKSLAQDITPERLERFFTEEEGGYRVNKTLREQVVFARQNVMSDPPFSRMDLITCRNLLIYFEPELQKKIFPAFHYALKPGGYLFLGASESIGQFTDLFTPADKKQKIFSRKAAPTPAFHAPAPKGRPVQRLPGMRAIADEHDLPHAMRGEFNAQREADRITVSLFAPPGVLINADGQILQFRGATGAFLEPPTGKASFDLLKMTPEGLTLPLRAAIQKAKRENKTVCRENVQMRKNGHLRVLTLRVIPLRNLKEPCLLVLFEDAENKLHSPGSLNLPSAPTGKREVASRIAILEQELAETRDYLLSIQEQNESVNDDLQASSEELQSANEELQSINEELETSKEELESTNEELTTINEEMVTRDVEQSRLNADLNNLQVSIHTAILLLGSDLAIRRFSPPAEKIFNLMSADLGRNFGGVRHNLLIPGLYDMMVDVMQTLDPQEHEVQDKEGLWYSLHVRPYLTLDNKIDGVVLVLNDINDLKRHQQQIAAARDYAEAILRTLPVPFLVLRSDLRVDSASDVFYQAFDVLPSESEGRLIYELGNRQWDIPDLRKLLEDILPQKVYFNGYEVTHEFETLGRRTMLLNARQLDSADGTPDRIVLAIEDITNRTQAEKSLRRAMAEIERSSRAKDDFLAALSHELRTPLTPVLMIAAALESDTTLSSDLRGQLGMIRRNVELEARLIDDLLDLTRISHGKLQISPVVSDIHLLLDHTDEIVRSDGLGKQVRIRFVLEAAQHHVMADPARLQQVFWNLIKNALKFTPTGGTITVSTRSDESGAIFVSVADTGIGIASDSLTRIFTAFEQIEATGSHHFGGLGLGLAISKAIVYAHGGEIYAESKGEGHGATFSVELKSVEAPLPLPVKQNLHGEPDHTLRLLVVEDHQATLAVLSRLLTRRGHQVTTATNSRDALAAFALANFDAVITDLGLPDGSGLDLMREIQRQRPVPGIALSGYGMEEDFRQTKQAGFFAHLVKPVNLDQLRLLLNQLPRGL</sequence>
<dbReference type="SMART" id="SM00448">
    <property type="entry name" value="REC"/>
    <property type="match status" value="1"/>
</dbReference>
<dbReference type="PANTHER" id="PTHR24422">
    <property type="entry name" value="CHEMOTAXIS PROTEIN METHYLTRANSFERASE"/>
    <property type="match status" value="1"/>
</dbReference>
<dbReference type="CDD" id="cd02440">
    <property type="entry name" value="AdoMet_MTases"/>
    <property type="match status" value="1"/>
</dbReference>
<dbReference type="InterPro" id="IPR036097">
    <property type="entry name" value="HisK_dim/P_sf"/>
</dbReference>
<reference evidence="11" key="1">
    <citation type="journal article" date="2019" name="Int. J. Syst. Evol. Microbiol.">
        <title>The Global Catalogue of Microorganisms (GCM) 10K type strain sequencing project: providing services to taxonomists for standard genome sequencing and annotation.</title>
        <authorList>
            <consortium name="The Broad Institute Genomics Platform"/>
            <consortium name="The Broad Institute Genome Sequencing Center for Infectious Disease"/>
            <person name="Wu L."/>
            <person name="Ma J."/>
        </authorList>
    </citation>
    <scope>NUCLEOTIDE SEQUENCE [LARGE SCALE GENOMIC DNA]</scope>
    <source>
        <strain evidence="11">JCM 18053</strain>
    </source>
</reference>
<feature type="region of interest" description="Disordered" evidence="5">
    <location>
        <begin position="1"/>
        <end position="20"/>
    </location>
</feature>
<feature type="region of interest" description="Disordered" evidence="5">
    <location>
        <begin position="747"/>
        <end position="783"/>
    </location>
</feature>
<dbReference type="Pfam" id="PF08448">
    <property type="entry name" value="PAS_4"/>
    <property type="match status" value="1"/>
</dbReference>
<evidence type="ECO:0000259" key="9">
    <source>
        <dbReference type="PROSITE" id="PS50123"/>
    </source>
</evidence>
<feature type="active site" evidence="3">
    <location>
        <position position="160"/>
    </location>
</feature>
<dbReference type="Gene3D" id="3.30.565.10">
    <property type="entry name" value="Histidine kinase-like ATPase, C-terminal domain"/>
    <property type="match status" value="1"/>
</dbReference>
<dbReference type="Pfam" id="PF00512">
    <property type="entry name" value="HisKA"/>
    <property type="match status" value="1"/>
</dbReference>
<dbReference type="CDD" id="cd16434">
    <property type="entry name" value="CheB-CheR_fusion"/>
    <property type="match status" value="1"/>
</dbReference>
<dbReference type="InterPro" id="IPR000780">
    <property type="entry name" value="CheR_MeTrfase"/>
</dbReference>
<dbReference type="Pfam" id="PF13596">
    <property type="entry name" value="PAS_10"/>
    <property type="match status" value="1"/>
</dbReference>
<dbReference type="PANTHER" id="PTHR24422:SF27">
    <property type="entry name" value="PROTEIN-GLUTAMATE O-METHYLTRANSFERASE"/>
    <property type="match status" value="1"/>
</dbReference>
<feature type="domain" description="CheR-type methyltransferase" evidence="9">
    <location>
        <begin position="280"/>
        <end position="541"/>
    </location>
</feature>
<organism evidence="10 11">
    <name type="scientific">Prosthecobacter algae</name>
    <dbReference type="NCBI Taxonomy" id="1144682"/>
    <lineage>
        <taxon>Bacteria</taxon>
        <taxon>Pseudomonadati</taxon>
        <taxon>Verrucomicrobiota</taxon>
        <taxon>Verrucomicrobiia</taxon>
        <taxon>Verrucomicrobiales</taxon>
        <taxon>Verrucomicrobiaceae</taxon>
        <taxon>Prosthecobacter</taxon>
    </lineage>
</organism>
<feature type="region of interest" description="Disordered" evidence="5">
    <location>
        <begin position="232"/>
        <end position="277"/>
    </location>
</feature>
<dbReference type="EMBL" id="BAABIA010000007">
    <property type="protein sequence ID" value="GAA5144832.1"/>
    <property type="molecule type" value="Genomic_DNA"/>
</dbReference>
<dbReference type="InterPro" id="IPR003594">
    <property type="entry name" value="HATPase_dom"/>
</dbReference>
<dbReference type="SUPFAM" id="SSF52738">
    <property type="entry name" value="Methylesterase CheB, C-terminal domain"/>
    <property type="match status" value="1"/>
</dbReference>
<dbReference type="SUPFAM" id="SSF55874">
    <property type="entry name" value="ATPase domain of HSP90 chaperone/DNA topoisomerase II/histidine kinase"/>
    <property type="match status" value="1"/>
</dbReference>
<feature type="compositionally biased region" description="Polar residues" evidence="5">
    <location>
        <begin position="747"/>
        <end position="765"/>
    </location>
</feature>
<dbReference type="PROSITE" id="PS50110">
    <property type="entry name" value="RESPONSE_REGULATORY"/>
    <property type="match status" value="1"/>
</dbReference>
<gene>
    <name evidence="10" type="ORF">GCM10023213_35630</name>
</gene>
<dbReference type="Pfam" id="PF00072">
    <property type="entry name" value="Response_reg"/>
    <property type="match status" value="1"/>
</dbReference>
<feature type="compositionally biased region" description="Basic residues" evidence="5">
    <location>
        <begin position="1"/>
        <end position="18"/>
    </location>
</feature>
<evidence type="ECO:0000313" key="10">
    <source>
        <dbReference type="EMBL" id="GAA5144832.1"/>
    </source>
</evidence>
<keyword evidence="4" id="KW-0597">Phosphoprotein</keyword>
<dbReference type="SUPFAM" id="SSF47757">
    <property type="entry name" value="Chemotaxis receptor methyltransferase CheR, N-terminal domain"/>
    <property type="match status" value="1"/>
</dbReference>
<dbReference type="PROSITE" id="PS50123">
    <property type="entry name" value="CHER"/>
    <property type="match status" value="1"/>
</dbReference>
<dbReference type="InterPro" id="IPR013656">
    <property type="entry name" value="PAS_4"/>
</dbReference>
<dbReference type="SUPFAM" id="SSF55785">
    <property type="entry name" value="PYP-like sensor domain (PAS domain)"/>
    <property type="match status" value="2"/>
</dbReference>
<dbReference type="PRINTS" id="PR00996">
    <property type="entry name" value="CHERMTFRASE"/>
</dbReference>
<dbReference type="Gene3D" id="3.40.50.180">
    <property type="entry name" value="Methylesterase CheB, C-terminal domain"/>
    <property type="match status" value="1"/>
</dbReference>
<feature type="compositionally biased region" description="Basic and acidic residues" evidence="5">
    <location>
        <begin position="260"/>
        <end position="269"/>
    </location>
</feature>
<feature type="active site" evidence="3">
    <location>
        <position position="41"/>
    </location>
</feature>
<dbReference type="SUPFAM" id="SSF47384">
    <property type="entry name" value="Homodimeric domain of signal transducing histidine kinase"/>
    <property type="match status" value="1"/>
</dbReference>
<evidence type="ECO:0000256" key="5">
    <source>
        <dbReference type="SAM" id="MobiDB-lite"/>
    </source>
</evidence>
<dbReference type="InterPro" id="IPR050903">
    <property type="entry name" value="Bact_Chemotaxis_MeTrfase"/>
</dbReference>
<name>A0ABP9PDI5_9BACT</name>
<keyword evidence="3" id="KW-0145">Chemotaxis</keyword>
<dbReference type="InterPro" id="IPR005467">
    <property type="entry name" value="His_kinase_dom"/>
</dbReference>
<dbReference type="PROSITE" id="PS50109">
    <property type="entry name" value="HIS_KIN"/>
    <property type="match status" value="1"/>
</dbReference>
<dbReference type="CDD" id="cd16922">
    <property type="entry name" value="HATPase_EvgS-ArcB-TorS-like"/>
    <property type="match status" value="1"/>
</dbReference>
<dbReference type="Pfam" id="PF03705">
    <property type="entry name" value="CheR_N"/>
    <property type="match status" value="1"/>
</dbReference>
<dbReference type="SMART" id="SM00388">
    <property type="entry name" value="HisKA"/>
    <property type="match status" value="1"/>
</dbReference>
<dbReference type="Pfam" id="PF02518">
    <property type="entry name" value="HATPase_c"/>
    <property type="match status" value="1"/>
</dbReference>
<dbReference type="InterPro" id="IPR035909">
    <property type="entry name" value="CheB_C"/>
</dbReference>
<evidence type="ECO:0000256" key="2">
    <source>
        <dbReference type="ARBA" id="ARBA00012438"/>
    </source>
</evidence>
<dbReference type="SMART" id="SM00138">
    <property type="entry name" value="MeTrc"/>
    <property type="match status" value="1"/>
</dbReference>
<dbReference type="Gene3D" id="1.10.287.130">
    <property type="match status" value="1"/>
</dbReference>
<dbReference type="InterPro" id="IPR035965">
    <property type="entry name" value="PAS-like_dom_sf"/>
</dbReference>
<dbReference type="SUPFAM" id="SSF53335">
    <property type="entry name" value="S-adenosyl-L-methionine-dependent methyltransferases"/>
    <property type="match status" value="1"/>
</dbReference>
<feature type="domain" description="CheB-type methylesterase" evidence="8">
    <location>
        <begin position="29"/>
        <end position="210"/>
    </location>
</feature>
<dbReference type="CDD" id="cd00082">
    <property type="entry name" value="HisKA"/>
    <property type="match status" value="1"/>
</dbReference>
<protein>
    <recommendedName>
        <fullName evidence="2">histidine kinase</fullName>
        <ecNumber evidence="2">2.7.13.3</ecNumber>
    </recommendedName>
</protein>
<evidence type="ECO:0000259" key="7">
    <source>
        <dbReference type="PROSITE" id="PS50110"/>
    </source>
</evidence>
<evidence type="ECO:0000256" key="4">
    <source>
        <dbReference type="PROSITE-ProRule" id="PRU00169"/>
    </source>
</evidence>
<dbReference type="InterPro" id="IPR036890">
    <property type="entry name" value="HATPase_C_sf"/>
</dbReference>
<evidence type="ECO:0000259" key="6">
    <source>
        <dbReference type="PROSITE" id="PS50109"/>
    </source>
</evidence>
<dbReference type="SUPFAM" id="SSF52172">
    <property type="entry name" value="CheY-like"/>
    <property type="match status" value="1"/>
</dbReference>
<feature type="domain" description="Histidine kinase" evidence="6">
    <location>
        <begin position="1068"/>
        <end position="1287"/>
    </location>
</feature>
<dbReference type="InterPro" id="IPR001789">
    <property type="entry name" value="Sig_transdc_resp-reg_receiver"/>
</dbReference>
<feature type="domain" description="Response regulatory" evidence="7">
    <location>
        <begin position="1307"/>
        <end position="1420"/>
    </location>
</feature>
<feature type="modified residue" description="4-aspartylphosphate" evidence="4">
    <location>
        <position position="1356"/>
    </location>
</feature>
<dbReference type="InterPro" id="IPR003661">
    <property type="entry name" value="HisK_dim/P_dom"/>
</dbReference>
<dbReference type="EC" id="2.7.13.3" evidence="2"/>
<comment type="caution">
    <text evidence="10">The sequence shown here is derived from an EMBL/GenBank/DDBJ whole genome shotgun (WGS) entry which is preliminary data.</text>
</comment>
<evidence type="ECO:0000256" key="1">
    <source>
        <dbReference type="ARBA" id="ARBA00000085"/>
    </source>
</evidence>
<dbReference type="InterPro" id="IPR000673">
    <property type="entry name" value="Sig_transdc_resp-reg_Me-estase"/>
</dbReference>
<dbReference type="Gene3D" id="3.30.450.20">
    <property type="entry name" value="PAS domain"/>
    <property type="match status" value="2"/>
</dbReference>
<dbReference type="InterPro" id="IPR029063">
    <property type="entry name" value="SAM-dependent_MTases_sf"/>
</dbReference>
<evidence type="ECO:0000259" key="8">
    <source>
        <dbReference type="PROSITE" id="PS50122"/>
    </source>
</evidence>
<keyword evidence="3" id="KW-0378">Hydrolase</keyword>
<dbReference type="Pfam" id="PF01339">
    <property type="entry name" value="CheB_methylest"/>
    <property type="match status" value="1"/>
</dbReference>
<dbReference type="Gene3D" id="3.40.50.150">
    <property type="entry name" value="Vaccinia Virus protein VP39"/>
    <property type="match status" value="1"/>
</dbReference>
<dbReference type="Gene3D" id="3.40.50.2300">
    <property type="match status" value="1"/>
</dbReference>
<dbReference type="Proteomes" id="UP001499852">
    <property type="component" value="Unassembled WGS sequence"/>
</dbReference>
<dbReference type="InterPro" id="IPR011006">
    <property type="entry name" value="CheY-like_superfamily"/>
</dbReference>
<proteinExistence type="predicted"/>
<dbReference type="Pfam" id="PF01739">
    <property type="entry name" value="CheR"/>
    <property type="match status" value="1"/>
</dbReference>
<accession>A0ABP9PDI5</accession>
<evidence type="ECO:0000313" key="11">
    <source>
        <dbReference type="Proteomes" id="UP001499852"/>
    </source>
</evidence>
<dbReference type="SMART" id="SM00387">
    <property type="entry name" value="HATPase_c"/>
    <property type="match status" value="1"/>
</dbReference>
<evidence type="ECO:0000256" key="3">
    <source>
        <dbReference type="PROSITE-ProRule" id="PRU00050"/>
    </source>
</evidence>
<keyword evidence="11" id="KW-1185">Reference proteome</keyword>
<comment type="catalytic activity">
    <reaction evidence="1">
        <text>ATP + protein L-histidine = ADP + protein N-phospho-L-histidine.</text>
        <dbReference type="EC" id="2.7.13.3"/>
    </reaction>
</comment>
<dbReference type="InterPro" id="IPR022641">
    <property type="entry name" value="CheR_N"/>
</dbReference>